<accession>A0AC61RJD1</accession>
<dbReference type="Proteomes" id="UP000306319">
    <property type="component" value="Unassembled WGS sequence"/>
</dbReference>
<evidence type="ECO:0000313" key="1">
    <source>
        <dbReference type="EMBL" id="TGY79984.1"/>
    </source>
</evidence>
<organism evidence="1 2">
    <name type="scientific">Lepagella muris</name>
    <dbReference type="NCBI Taxonomy" id="3032870"/>
    <lineage>
        <taxon>Bacteria</taxon>
        <taxon>Pseudomonadati</taxon>
        <taxon>Bacteroidota</taxon>
        <taxon>Bacteroidia</taxon>
        <taxon>Bacteroidales</taxon>
        <taxon>Muribaculaceae</taxon>
        <taxon>Lepagella</taxon>
    </lineage>
</organism>
<proteinExistence type="predicted"/>
<gene>
    <name evidence="1" type="ORF">E5331_04135</name>
</gene>
<comment type="caution">
    <text evidence="1">The sequence shown here is derived from an EMBL/GenBank/DDBJ whole genome shotgun (WGS) entry which is preliminary data.</text>
</comment>
<evidence type="ECO:0000313" key="2">
    <source>
        <dbReference type="Proteomes" id="UP000306319"/>
    </source>
</evidence>
<protein>
    <submittedName>
        <fullName evidence="1">Uncharacterized protein</fullName>
    </submittedName>
</protein>
<dbReference type="EMBL" id="SRYB01000004">
    <property type="protein sequence ID" value="TGY79984.1"/>
    <property type="molecule type" value="Genomic_DNA"/>
</dbReference>
<keyword evidence="2" id="KW-1185">Reference proteome</keyword>
<name>A0AC61RJD1_9BACT</name>
<sequence>MKENEIIAMVDGFAKTHPDTVAKLRKIAKEIIGIGRSDMTTQEYETAQIAFCLGGVWALTTINRQQP</sequence>
<reference evidence="1" key="1">
    <citation type="submission" date="2019-04" db="EMBL/GenBank/DDBJ databases">
        <title>Microbes associate with the intestines of laboratory mice.</title>
        <authorList>
            <person name="Navarre W."/>
            <person name="Wong E."/>
            <person name="Huang K."/>
            <person name="Tropini C."/>
            <person name="Ng K."/>
            <person name="Yu B."/>
        </authorList>
    </citation>
    <scope>NUCLEOTIDE SEQUENCE</scope>
    <source>
        <strain evidence="1">NM04_E33</strain>
    </source>
</reference>